<comment type="caution">
    <text evidence="2">The sequence shown here is derived from an EMBL/GenBank/DDBJ whole genome shotgun (WGS) entry which is preliminary data.</text>
</comment>
<dbReference type="EMBL" id="JABFAC010000002">
    <property type="protein sequence ID" value="MBA0607057.1"/>
    <property type="molecule type" value="Genomic_DNA"/>
</dbReference>
<gene>
    <name evidence="2" type="ORF">Godav_019424</name>
</gene>
<protein>
    <submittedName>
        <fullName evidence="2">Uncharacterized protein</fullName>
    </submittedName>
</protein>
<dbReference type="Proteomes" id="UP000593561">
    <property type="component" value="Unassembled WGS sequence"/>
</dbReference>
<organism evidence="2 3">
    <name type="scientific">Gossypium davidsonii</name>
    <name type="common">Davidson's cotton</name>
    <name type="synonym">Gossypium klotzschianum subsp. davidsonii</name>
    <dbReference type="NCBI Taxonomy" id="34287"/>
    <lineage>
        <taxon>Eukaryota</taxon>
        <taxon>Viridiplantae</taxon>
        <taxon>Streptophyta</taxon>
        <taxon>Embryophyta</taxon>
        <taxon>Tracheophyta</taxon>
        <taxon>Spermatophyta</taxon>
        <taxon>Magnoliopsida</taxon>
        <taxon>eudicotyledons</taxon>
        <taxon>Gunneridae</taxon>
        <taxon>Pentapetalae</taxon>
        <taxon>rosids</taxon>
        <taxon>malvids</taxon>
        <taxon>Malvales</taxon>
        <taxon>Malvaceae</taxon>
        <taxon>Malvoideae</taxon>
        <taxon>Gossypium</taxon>
    </lineage>
</organism>
<accession>A0A7J8QZM7</accession>
<sequence>MKPPPSSITLLSEFGPPLNEPAMPLSTVLSRRSLPNLYFPNATAPSPRTRPPPWPNLSRRRLSQSPVRPSPPTMMASRSFRCIPRRSASGFSLD</sequence>
<evidence type="ECO:0000313" key="2">
    <source>
        <dbReference type="EMBL" id="MBA0607057.1"/>
    </source>
</evidence>
<reference evidence="2 3" key="1">
    <citation type="journal article" date="2019" name="Genome Biol. Evol.">
        <title>Insights into the evolution of the New World diploid cottons (Gossypium, subgenus Houzingenia) based on genome sequencing.</title>
        <authorList>
            <person name="Grover C.E."/>
            <person name="Arick M.A. 2nd"/>
            <person name="Thrash A."/>
            <person name="Conover J.L."/>
            <person name="Sanders W.S."/>
            <person name="Peterson D.G."/>
            <person name="Frelichowski J.E."/>
            <person name="Scheffler J.A."/>
            <person name="Scheffler B.E."/>
            <person name="Wendel J.F."/>
        </authorList>
    </citation>
    <scope>NUCLEOTIDE SEQUENCE [LARGE SCALE GENOMIC DNA]</scope>
    <source>
        <strain evidence="2">27</strain>
        <tissue evidence="2">Leaf</tissue>
    </source>
</reference>
<dbReference type="AlphaFoldDB" id="A0A7J8QZM7"/>
<evidence type="ECO:0000313" key="3">
    <source>
        <dbReference type="Proteomes" id="UP000593561"/>
    </source>
</evidence>
<feature type="region of interest" description="Disordered" evidence="1">
    <location>
        <begin position="37"/>
        <end position="81"/>
    </location>
</feature>
<name>A0A7J8QZM7_GOSDV</name>
<keyword evidence="3" id="KW-1185">Reference proteome</keyword>
<proteinExistence type="predicted"/>
<evidence type="ECO:0000256" key="1">
    <source>
        <dbReference type="SAM" id="MobiDB-lite"/>
    </source>
</evidence>